<evidence type="ECO:0000313" key="6">
    <source>
        <dbReference type="EMBL" id="VDG75469.1"/>
    </source>
</evidence>
<keyword evidence="2 4" id="KW-0808">Transferase</keyword>
<evidence type="ECO:0000256" key="3">
    <source>
        <dbReference type="ARBA" id="ARBA00022777"/>
    </source>
</evidence>
<name>A0A7Z8Y7T5_9ACTO</name>
<evidence type="ECO:0000256" key="4">
    <source>
        <dbReference type="PIRNR" id="PIRNR006078"/>
    </source>
</evidence>
<dbReference type="InterPro" id="IPR018193">
    <property type="entry name" value="Glyc_kinase_flavodox-like_fold"/>
</dbReference>
<dbReference type="PIRSF" id="PIRSF006078">
    <property type="entry name" value="GlxK"/>
    <property type="match status" value="1"/>
</dbReference>
<dbReference type="InterPro" id="IPR036129">
    <property type="entry name" value="Glycerate_kinase_sf"/>
</dbReference>
<sequence length="421" mass="43320">MKILCVPDSFKESMTAGQAARAMAQGVARVFPQATCVEIPVADGGEGFTAAMAQALQMPLREVSVTDPLGRPTTASFASDGHRAVLEIAEAAGISKVTPAVRRPRHMHTAGVGELIKAALDTGARELIIGLGGSVTTDGGAGMLAALGMKFYTAPEQTIAPEQATANAAELPAALPATPESLARLVRVDGTGLDPRLAQTQITVACDVDNPLTGPRGAAAIYGPQKGATPADVAFLDAALANFAQVSEQEQAANEPGSGAAGGLGFAFRAFLGAQLRSGIEVVIDAVQLRRHVREADVILTGEGSIDAQTLMGKTLAGIARLAQQLAQEQDRYLPVLAFAGKISSDLQGGNPLFAALVPIVAEVCTLEEALANGPANLAAAVERTMRAIQLGQKLKQSGPRRNSHQHLRGPGASPEAMPEG</sequence>
<dbReference type="SUPFAM" id="SSF110738">
    <property type="entry name" value="Glycerate kinase I"/>
    <property type="match status" value="1"/>
</dbReference>
<gene>
    <name evidence="6" type="primary">glxK</name>
    <name evidence="6" type="ORF">NCTC10327_00179</name>
</gene>
<reference evidence="6 7" key="1">
    <citation type="submission" date="2018-11" db="EMBL/GenBank/DDBJ databases">
        <authorList>
            <consortium name="Pathogen Informatics"/>
        </authorList>
    </citation>
    <scope>NUCLEOTIDE SEQUENCE [LARGE SCALE GENOMIC DNA]</scope>
    <source>
        <strain evidence="6 7">NCTC10327</strain>
    </source>
</reference>
<keyword evidence="3 4" id="KW-0418">Kinase</keyword>
<dbReference type="Gene3D" id="3.90.1510.10">
    <property type="entry name" value="Glycerate kinase, domain 2"/>
    <property type="match status" value="1"/>
</dbReference>
<dbReference type="AlphaFoldDB" id="A0A7Z8Y7T5"/>
<dbReference type="Gene3D" id="3.40.50.10350">
    <property type="entry name" value="Glycerate kinase, domain 1"/>
    <property type="match status" value="1"/>
</dbReference>
<protein>
    <submittedName>
        <fullName evidence="6">Glycerate kinase GlxK</fullName>
        <ecNumber evidence="6">2.7.1.31</ecNumber>
    </submittedName>
</protein>
<comment type="caution">
    <text evidence="6">The sequence shown here is derived from an EMBL/GenBank/DDBJ whole genome shotgun (WGS) entry which is preliminary data.</text>
</comment>
<evidence type="ECO:0000256" key="1">
    <source>
        <dbReference type="ARBA" id="ARBA00006284"/>
    </source>
</evidence>
<organism evidence="6 7">
    <name type="scientific">Actinobaculum suis</name>
    <dbReference type="NCBI Taxonomy" id="1657"/>
    <lineage>
        <taxon>Bacteria</taxon>
        <taxon>Bacillati</taxon>
        <taxon>Actinomycetota</taxon>
        <taxon>Actinomycetes</taxon>
        <taxon>Actinomycetales</taxon>
        <taxon>Actinomycetaceae</taxon>
        <taxon>Actinobaculum</taxon>
    </lineage>
</organism>
<dbReference type="GO" id="GO:0031388">
    <property type="term" value="P:organic acid phosphorylation"/>
    <property type="evidence" value="ECO:0007669"/>
    <property type="project" value="UniProtKB-UniRule"/>
</dbReference>
<accession>A0A7Z8Y7T5</accession>
<evidence type="ECO:0000313" key="7">
    <source>
        <dbReference type="Proteomes" id="UP000269974"/>
    </source>
</evidence>
<dbReference type="InterPro" id="IPR004381">
    <property type="entry name" value="Glycerate_kinase"/>
</dbReference>
<dbReference type="Proteomes" id="UP000269974">
    <property type="component" value="Unassembled WGS sequence"/>
</dbReference>
<dbReference type="Pfam" id="PF02595">
    <property type="entry name" value="Gly_kinase"/>
    <property type="match status" value="1"/>
</dbReference>
<dbReference type="EMBL" id="UYIO01000001">
    <property type="protein sequence ID" value="VDG75469.1"/>
    <property type="molecule type" value="Genomic_DNA"/>
</dbReference>
<proteinExistence type="inferred from homology"/>
<dbReference type="GO" id="GO:0008887">
    <property type="term" value="F:glycerate kinase activity"/>
    <property type="evidence" value="ECO:0007669"/>
    <property type="project" value="UniProtKB-UniRule"/>
</dbReference>
<dbReference type="InterPro" id="IPR018197">
    <property type="entry name" value="Glycerate_kinase_RE-like"/>
</dbReference>
<dbReference type="EC" id="2.7.1.31" evidence="6"/>
<dbReference type="PANTHER" id="PTHR21599">
    <property type="entry name" value="GLYCERATE KINASE"/>
    <property type="match status" value="1"/>
</dbReference>
<comment type="similarity">
    <text evidence="1 4">Belongs to the glycerate kinase type-1 family.</text>
</comment>
<dbReference type="RefSeq" id="WP_185933583.1">
    <property type="nucleotide sequence ID" value="NZ_UYIO01000001.1"/>
</dbReference>
<dbReference type="NCBIfam" id="TIGR00045">
    <property type="entry name" value="glycerate kinase"/>
    <property type="match status" value="1"/>
</dbReference>
<feature type="region of interest" description="Disordered" evidence="5">
    <location>
        <begin position="393"/>
        <end position="421"/>
    </location>
</feature>
<dbReference type="PANTHER" id="PTHR21599:SF0">
    <property type="entry name" value="GLYCERATE KINASE"/>
    <property type="match status" value="1"/>
</dbReference>
<evidence type="ECO:0000256" key="2">
    <source>
        <dbReference type="ARBA" id="ARBA00022679"/>
    </source>
</evidence>
<evidence type="ECO:0000256" key="5">
    <source>
        <dbReference type="SAM" id="MobiDB-lite"/>
    </source>
</evidence>